<evidence type="ECO:0000256" key="1">
    <source>
        <dbReference type="SAM" id="MobiDB-lite"/>
    </source>
</evidence>
<gene>
    <name evidence="2" type="ORF">C8J48_1080</name>
</gene>
<reference evidence="2 3" key="1">
    <citation type="submission" date="2018-04" db="EMBL/GenBank/DDBJ databases">
        <title>Genomic Encyclopedia of Archaeal and Bacterial Type Strains, Phase II (KMG-II): from individual species to whole genera.</title>
        <authorList>
            <person name="Goeker M."/>
        </authorList>
    </citation>
    <scope>NUCLEOTIDE SEQUENCE [LARGE SCALE GENOMIC DNA]</scope>
    <source>
        <strain evidence="2 3">DSM 45169</strain>
    </source>
</reference>
<feature type="region of interest" description="Disordered" evidence="1">
    <location>
        <begin position="32"/>
        <end position="55"/>
    </location>
</feature>
<evidence type="ECO:0000313" key="2">
    <source>
        <dbReference type="EMBL" id="PTM58497.1"/>
    </source>
</evidence>
<comment type="caution">
    <text evidence="2">The sequence shown here is derived from an EMBL/GenBank/DDBJ whole genome shotgun (WGS) entry which is preliminary data.</text>
</comment>
<dbReference type="Proteomes" id="UP000241639">
    <property type="component" value="Unassembled WGS sequence"/>
</dbReference>
<dbReference type="EMBL" id="PZZP01000001">
    <property type="protein sequence ID" value="PTM58497.1"/>
    <property type="molecule type" value="Genomic_DNA"/>
</dbReference>
<evidence type="ECO:0000313" key="3">
    <source>
        <dbReference type="Proteomes" id="UP000241639"/>
    </source>
</evidence>
<dbReference type="AlphaFoldDB" id="A0A2T4Z9F3"/>
<proteinExistence type="predicted"/>
<name>A0A2T4Z9F3_9BACL</name>
<feature type="compositionally biased region" description="Basic and acidic residues" evidence="1">
    <location>
        <begin position="40"/>
        <end position="55"/>
    </location>
</feature>
<sequence length="55" mass="6553">MMMRISRDETMIAKEDYTNVIQRERYSEVHRVAGNAQQRKQSDDLSRREGSNCYV</sequence>
<organism evidence="2 3">
    <name type="scientific">Desmospora activa DSM 45169</name>
    <dbReference type="NCBI Taxonomy" id="1121389"/>
    <lineage>
        <taxon>Bacteria</taxon>
        <taxon>Bacillati</taxon>
        <taxon>Bacillota</taxon>
        <taxon>Bacilli</taxon>
        <taxon>Bacillales</taxon>
        <taxon>Thermoactinomycetaceae</taxon>
        <taxon>Desmospora</taxon>
    </lineage>
</organism>
<keyword evidence="3" id="KW-1185">Reference proteome</keyword>
<accession>A0A2T4Z9F3</accession>
<protein>
    <submittedName>
        <fullName evidence="2">Uncharacterized protein</fullName>
    </submittedName>
</protein>